<name>A0A9P0HGA1_NEZVI</name>
<dbReference type="SMART" id="SM00700">
    <property type="entry name" value="JHBP"/>
    <property type="match status" value="1"/>
</dbReference>
<dbReference type="Pfam" id="PF06585">
    <property type="entry name" value="JHBP"/>
    <property type="match status" value="1"/>
</dbReference>
<feature type="chain" id="PRO_5040652810" evidence="1">
    <location>
        <begin position="17"/>
        <end position="245"/>
    </location>
</feature>
<keyword evidence="1" id="KW-0732">Signal</keyword>
<protein>
    <submittedName>
        <fullName evidence="2">Uncharacterized protein</fullName>
    </submittedName>
</protein>
<dbReference type="AlphaFoldDB" id="A0A9P0HGA1"/>
<evidence type="ECO:0000256" key="1">
    <source>
        <dbReference type="SAM" id="SignalP"/>
    </source>
</evidence>
<evidence type="ECO:0000313" key="3">
    <source>
        <dbReference type="Proteomes" id="UP001152798"/>
    </source>
</evidence>
<dbReference type="EMBL" id="OV725081">
    <property type="protein sequence ID" value="CAH1401287.1"/>
    <property type="molecule type" value="Genomic_DNA"/>
</dbReference>
<feature type="signal peptide" evidence="1">
    <location>
        <begin position="1"/>
        <end position="16"/>
    </location>
</feature>
<sequence length="245" mass="26725">MKAFLALFLFVAVSSAAELYEVRLLGNHLEDLVTETLEYVRFLMKKHNPYVLPSMPDQHLQDTDVDLVLSASNMGVSEASDFTIDSIKVNPLTLKASFQVTIPKGHVAGNYKISGTGWNKKVEGSGSITGDLTSFVQSGNLQLGVVDHSIQVKELNLDYSIGDLKLAVDGLSIEGMTKEQVNDLLNSKLLDHLKNNKAFVVEHTSAHVMKVANKILHGHTLAEVIAFVEKLVASTPDPPPFTFAP</sequence>
<accession>A0A9P0HGA1</accession>
<keyword evidence="3" id="KW-1185">Reference proteome</keyword>
<dbReference type="InterPro" id="IPR038606">
    <property type="entry name" value="To_sf"/>
</dbReference>
<dbReference type="Proteomes" id="UP001152798">
    <property type="component" value="Chromosome 5"/>
</dbReference>
<dbReference type="OrthoDB" id="6599617at2759"/>
<dbReference type="Gene3D" id="3.15.10.30">
    <property type="entry name" value="Haemolymph juvenile hormone binding protein"/>
    <property type="match status" value="1"/>
</dbReference>
<dbReference type="PANTHER" id="PTHR11008:SF9">
    <property type="entry name" value="PROTEIN TAKEOUT-LIKE PROTEIN"/>
    <property type="match status" value="1"/>
</dbReference>
<dbReference type="EMBL" id="OV725081">
    <property type="protein sequence ID" value="CAH1401286.1"/>
    <property type="molecule type" value="Genomic_DNA"/>
</dbReference>
<proteinExistence type="predicted"/>
<dbReference type="PANTHER" id="PTHR11008">
    <property type="entry name" value="PROTEIN TAKEOUT-LIKE PROTEIN"/>
    <property type="match status" value="1"/>
</dbReference>
<evidence type="ECO:0000313" key="2">
    <source>
        <dbReference type="EMBL" id="CAH1401287.1"/>
    </source>
</evidence>
<reference evidence="2" key="1">
    <citation type="submission" date="2022-01" db="EMBL/GenBank/DDBJ databases">
        <authorList>
            <person name="King R."/>
        </authorList>
    </citation>
    <scope>NUCLEOTIDE SEQUENCE</scope>
</reference>
<organism evidence="2 3">
    <name type="scientific">Nezara viridula</name>
    <name type="common">Southern green stink bug</name>
    <name type="synonym">Cimex viridulus</name>
    <dbReference type="NCBI Taxonomy" id="85310"/>
    <lineage>
        <taxon>Eukaryota</taxon>
        <taxon>Metazoa</taxon>
        <taxon>Ecdysozoa</taxon>
        <taxon>Arthropoda</taxon>
        <taxon>Hexapoda</taxon>
        <taxon>Insecta</taxon>
        <taxon>Pterygota</taxon>
        <taxon>Neoptera</taxon>
        <taxon>Paraneoptera</taxon>
        <taxon>Hemiptera</taxon>
        <taxon>Heteroptera</taxon>
        <taxon>Panheteroptera</taxon>
        <taxon>Pentatomomorpha</taxon>
        <taxon>Pentatomoidea</taxon>
        <taxon>Pentatomidae</taxon>
        <taxon>Pentatominae</taxon>
        <taxon>Nezara</taxon>
    </lineage>
</organism>
<dbReference type="InterPro" id="IPR010562">
    <property type="entry name" value="Haemolymph_juvenile_hormone-bd"/>
</dbReference>
<gene>
    <name evidence="2" type="ORF">NEZAVI_LOCUS10342</name>
</gene>